<feature type="transmembrane region" description="Helical" evidence="7">
    <location>
        <begin position="36"/>
        <end position="58"/>
    </location>
</feature>
<feature type="transmembrane region" description="Helical" evidence="7">
    <location>
        <begin position="132"/>
        <end position="153"/>
    </location>
</feature>
<proteinExistence type="inferred from homology"/>
<dbReference type="PANTHER" id="PTHR43744:SF8">
    <property type="entry name" value="SN-GLYCEROL-3-PHOSPHATE TRANSPORT SYSTEM PERMEASE PROTEIN UGPE"/>
    <property type="match status" value="1"/>
</dbReference>
<keyword evidence="5 7" id="KW-1133">Transmembrane helix</keyword>
<evidence type="ECO:0000256" key="2">
    <source>
        <dbReference type="ARBA" id="ARBA00022448"/>
    </source>
</evidence>
<dbReference type="InterPro" id="IPR035906">
    <property type="entry name" value="MetI-like_sf"/>
</dbReference>
<gene>
    <name evidence="10" type="ORF">GCM10007175_30160</name>
</gene>
<organism evidence="10 11">
    <name type="scientific">Pseudarthrobacter scleromae</name>
    <dbReference type="NCBI Taxonomy" id="158897"/>
    <lineage>
        <taxon>Bacteria</taxon>
        <taxon>Bacillati</taxon>
        <taxon>Actinomycetota</taxon>
        <taxon>Actinomycetes</taxon>
        <taxon>Micrococcales</taxon>
        <taxon>Micrococcaceae</taxon>
        <taxon>Pseudarthrobacter</taxon>
    </lineage>
</organism>
<dbReference type="InterPro" id="IPR000515">
    <property type="entry name" value="MetI-like"/>
</dbReference>
<evidence type="ECO:0000256" key="6">
    <source>
        <dbReference type="ARBA" id="ARBA00023136"/>
    </source>
</evidence>
<evidence type="ECO:0000256" key="7">
    <source>
        <dbReference type="RuleBase" id="RU363032"/>
    </source>
</evidence>
<comment type="similarity">
    <text evidence="7">Belongs to the binding-protein-dependent transport system permease family.</text>
</comment>
<evidence type="ECO:0000313" key="10">
    <source>
        <dbReference type="EMBL" id="GGI90665.1"/>
    </source>
</evidence>
<protein>
    <submittedName>
        <fullName evidence="10">ABC transporter permease</fullName>
    </submittedName>
</protein>
<keyword evidence="6 7" id="KW-0472">Membrane</keyword>
<keyword evidence="11" id="KW-1185">Reference proteome</keyword>
<evidence type="ECO:0000313" key="11">
    <source>
        <dbReference type="Proteomes" id="UP000658754"/>
    </source>
</evidence>
<feature type="region of interest" description="Disordered" evidence="8">
    <location>
        <begin position="1"/>
        <end position="26"/>
    </location>
</feature>
<evidence type="ECO:0000256" key="3">
    <source>
        <dbReference type="ARBA" id="ARBA00022475"/>
    </source>
</evidence>
<comment type="subcellular location">
    <subcellularLocation>
        <location evidence="1 7">Cell membrane</location>
        <topology evidence="1 7">Multi-pass membrane protein</topology>
    </subcellularLocation>
</comment>
<feature type="transmembrane region" description="Helical" evidence="7">
    <location>
        <begin position="271"/>
        <end position="290"/>
    </location>
</feature>
<feature type="transmembrane region" description="Helical" evidence="7">
    <location>
        <begin position="96"/>
        <end position="120"/>
    </location>
</feature>
<keyword evidence="2 7" id="KW-0813">Transport</keyword>
<dbReference type="Pfam" id="PF00528">
    <property type="entry name" value="BPD_transp_1"/>
    <property type="match status" value="1"/>
</dbReference>
<keyword evidence="3" id="KW-1003">Cell membrane</keyword>
<dbReference type="SUPFAM" id="SSF161098">
    <property type="entry name" value="MetI-like"/>
    <property type="match status" value="1"/>
</dbReference>
<name>A0ABQ2CI45_9MICC</name>
<dbReference type="Gene3D" id="1.10.3720.10">
    <property type="entry name" value="MetI-like"/>
    <property type="match status" value="1"/>
</dbReference>
<sequence length="305" mass="32464">MTTSVEAPPQVTQHKPRPTTPPTASRARTAARLRTAIYAVIGTAVSIAFVVPVAWSFLRSLQPGSQIAAPSSEQSFDNLTFENYTGLIANIGAGSYIWNSLAIALGAAVFSVIITTLAAYALVNFPFKGSNIAFALILLTMMVPFQAILTPLFLEMNALGLTDSLAGIIVFHITFNLPFGVFLMRNSFAQIPREVVEAARIDGAGPLRILLSVLRPMIVPGAVTVFLFAFLGGWGDFLGALTFLTKQELFTLPVAVQNLASGAFGVVNHGYVIAGAVLLMLPCIILYAAVQRYYVRGLVAGAVKG</sequence>
<feature type="transmembrane region" description="Helical" evidence="7">
    <location>
        <begin position="217"/>
        <end position="235"/>
    </location>
</feature>
<evidence type="ECO:0000256" key="5">
    <source>
        <dbReference type="ARBA" id="ARBA00022989"/>
    </source>
</evidence>
<evidence type="ECO:0000256" key="8">
    <source>
        <dbReference type="SAM" id="MobiDB-lite"/>
    </source>
</evidence>
<feature type="transmembrane region" description="Helical" evidence="7">
    <location>
        <begin position="165"/>
        <end position="184"/>
    </location>
</feature>
<reference evidence="11" key="1">
    <citation type="journal article" date="2019" name="Int. J. Syst. Evol. Microbiol.">
        <title>The Global Catalogue of Microorganisms (GCM) 10K type strain sequencing project: providing services to taxonomists for standard genome sequencing and annotation.</title>
        <authorList>
            <consortium name="The Broad Institute Genomics Platform"/>
            <consortium name="The Broad Institute Genome Sequencing Center for Infectious Disease"/>
            <person name="Wu L."/>
            <person name="Ma J."/>
        </authorList>
    </citation>
    <scope>NUCLEOTIDE SEQUENCE [LARGE SCALE GENOMIC DNA]</scope>
    <source>
        <strain evidence="11">CGMCC 1.3601</strain>
    </source>
</reference>
<dbReference type="PROSITE" id="PS50928">
    <property type="entry name" value="ABC_TM1"/>
    <property type="match status" value="1"/>
</dbReference>
<keyword evidence="4 7" id="KW-0812">Transmembrane</keyword>
<dbReference type="CDD" id="cd06261">
    <property type="entry name" value="TM_PBP2"/>
    <property type="match status" value="1"/>
</dbReference>
<feature type="compositionally biased region" description="Polar residues" evidence="8">
    <location>
        <begin position="1"/>
        <end position="13"/>
    </location>
</feature>
<dbReference type="PANTHER" id="PTHR43744">
    <property type="entry name" value="ABC TRANSPORTER PERMEASE PROTEIN MG189-RELATED-RELATED"/>
    <property type="match status" value="1"/>
</dbReference>
<dbReference type="RefSeq" id="WP_188731464.1">
    <property type="nucleotide sequence ID" value="NZ_BMKV01000005.1"/>
</dbReference>
<evidence type="ECO:0000256" key="1">
    <source>
        <dbReference type="ARBA" id="ARBA00004651"/>
    </source>
</evidence>
<accession>A0ABQ2CI45</accession>
<evidence type="ECO:0000259" key="9">
    <source>
        <dbReference type="PROSITE" id="PS50928"/>
    </source>
</evidence>
<dbReference type="EMBL" id="BMKV01000005">
    <property type="protein sequence ID" value="GGI90665.1"/>
    <property type="molecule type" value="Genomic_DNA"/>
</dbReference>
<feature type="domain" description="ABC transmembrane type-1" evidence="9">
    <location>
        <begin position="97"/>
        <end position="290"/>
    </location>
</feature>
<comment type="caution">
    <text evidence="10">The sequence shown here is derived from an EMBL/GenBank/DDBJ whole genome shotgun (WGS) entry which is preliminary data.</text>
</comment>
<dbReference type="Proteomes" id="UP000658754">
    <property type="component" value="Unassembled WGS sequence"/>
</dbReference>
<evidence type="ECO:0000256" key="4">
    <source>
        <dbReference type="ARBA" id="ARBA00022692"/>
    </source>
</evidence>